<evidence type="ECO:0000256" key="2">
    <source>
        <dbReference type="ARBA" id="ARBA00006898"/>
    </source>
</evidence>
<comment type="subcellular location">
    <subcellularLocation>
        <location evidence="1">Nucleus</location>
    </subcellularLocation>
</comment>
<dbReference type="InterPro" id="IPR038324">
    <property type="entry name" value="Rpb4/RPC9_sf"/>
</dbReference>
<comment type="similarity">
    <text evidence="2">Belongs to the eukaryotic RPC9 RNA polymerase subunit family.</text>
</comment>
<dbReference type="InterPro" id="IPR010997">
    <property type="entry name" value="HRDC-like_sf"/>
</dbReference>
<dbReference type="Pfam" id="PF03874">
    <property type="entry name" value="RNA_pol_Rpb4"/>
    <property type="match status" value="1"/>
</dbReference>
<dbReference type="InterPro" id="IPR005574">
    <property type="entry name" value="Rpb4/RPC9"/>
</dbReference>
<feature type="region of interest" description="Disordered" evidence="7">
    <location>
        <begin position="195"/>
        <end position="216"/>
    </location>
</feature>
<name>A0A0F7ST38_PHARH</name>
<dbReference type="GO" id="GO:0005666">
    <property type="term" value="C:RNA polymerase III complex"/>
    <property type="evidence" value="ECO:0007669"/>
    <property type="project" value="InterPro"/>
</dbReference>
<evidence type="ECO:0000256" key="7">
    <source>
        <dbReference type="SAM" id="MobiDB-lite"/>
    </source>
</evidence>
<keyword evidence="6" id="KW-0539">Nucleus</keyword>
<dbReference type="InterPro" id="IPR038846">
    <property type="entry name" value="RPC9"/>
</dbReference>
<proteinExistence type="inferred from homology"/>
<sequence>MEVIKPRTAFVSAREALEHLKSLKPELDLIAEANGKRYERTSRAREDPTAPIEEPSELEKKWFGRDQQLGLYQVVISSIEHFTSAEQSIPKQSLAGNQQLSYALQAIGKFTQVEILQITDLSPRTPVELYTVVEELFDRLNEEEIAHILDLVKASLSAAQTLPNPDAPVPRPADLNGKSVVDDAEEDAYNDLEAMEYGDMDDQGEDMGFELDEAAD</sequence>
<organism evidence="8">
    <name type="scientific">Phaffia rhodozyma</name>
    <name type="common">Yeast</name>
    <name type="synonym">Xanthophyllomyces dendrorhous</name>
    <dbReference type="NCBI Taxonomy" id="264483"/>
    <lineage>
        <taxon>Eukaryota</taxon>
        <taxon>Fungi</taxon>
        <taxon>Dikarya</taxon>
        <taxon>Basidiomycota</taxon>
        <taxon>Agaricomycotina</taxon>
        <taxon>Tremellomycetes</taxon>
        <taxon>Cystofilobasidiales</taxon>
        <taxon>Mrakiaceae</taxon>
        <taxon>Phaffia</taxon>
    </lineage>
</organism>
<dbReference type="EMBL" id="LN483166">
    <property type="protein sequence ID" value="CED84646.1"/>
    <property type="molecule type" value="Genomic_DNA"/>
</dbReference>
<dbReference type="PANTHER" id="PTHR15561:SF0">
    <property type="entry name" value="DNA-DIRECTED RNA POLYMERASE III SUBUNIT RPC9"/>
    <property type="match status" value="1"/>
</dbReference>
<dbReference type="AlphaFoldDB" id="A0A0F7ST38"/>
<protein>
    <recommendedName>
        <fullName evidence="3">DNA-directed RNA polymerase III subunit RPC9</fullName>
    </recommendedName>
</protein>
<dbReference type="GO" id="GO:0006384">
    <property type="term" value="P:transcription initiation at RNA polymerase III promoter"/>
    <property type="evidence" value="ECO:0007669"/>
    <property type="project" value="InterPro"/>
</dbReference>
<keyword evidence="5" id="KW-0804">Transcription</keyword>
<evidence type="ECO:0000256" key="1">
    <source>
        <dbReference type="ARBA" id="ARBA00004123"/>
    </source>
</evidence>
<feature type="region of interest" description="Disordered" evidence="7">
    <location>
        <begin position="162"/>
        <end position="182"/>
    </location>
</feature>
<keyword evidence="4" id="KW-0240">DNA-directed RNA polymerase</keyword>
<evidence type="ECO:0000256" key="3">
    <source>
        <dbReference type="ARBA" id="ARBA00016672"/>
    </source>
</evidence>
<evidence type="ECO:0000313" key="8">
    <source>
        <dbReference type="EMBL" id="CED84646.1"/>
    </source>
</evidence>
<accession>A0A0F7ST38</accession>
<dbReference type="SUPFAM" id="SSF47819">
    <property type="entry name" value="HRDC-like"/>
    <property type="match status" value="1"/>
</dbReference>
<dbReference type="GO" id="GO:0000166">
    <property type="term" value="F:nucleotide binding"/>
    <property type="evidence" value="ECO:0007669"/>
    <property type="project" value="InterPro"/>
</dbReference>
<reference evidence="8" key="1">
    <citation type="submission" date="2014-08" db="EMBL/GenBank/DDBJ databases">
        <authorList>
            <person name="Sharma Rahul"/>
            <person name="Thines Marco"/>
        </authorList>
    </citation>
    <scope>NUCLEOTIDE SEQUENCE</scope>
</reference>
<evidence type="ECO:0000256" key="5">
    <source>
        <dbReference type="ARBA" id="ARBA00023163"/>
    </source>
</evidence>
<evidence type="ECO:0000256" key="4">
    <source>
        <dbReference type="ARBA" id="ARBA00022478"/>
    </source>
</evidence>
<dbReference type="PANTHER" id="PTHR15561">
    <property type="entry name" value="CALCITONIN GENE-RELATED PEPTIDE-RECEPTOR COMPONENT PROTEIN"/>
    <property type="match status" value="1"/>
</dbReference>
<dbReference type="Gene3D" id="1.20.1250.40">
    <property type="match status" value="1"/>
</dbReference>
<evidence type="ECO:0000256" key="6">
    <source>
        <dbReference type="ARBA" id="ARBA00023242"/>
    </source>
</evidence>